<evidence type="ECO:0000256" key="2">
    <source>
        <dbReference type="ARBA" id="ARBA00006617"/>
    </source>
</evidence>
<evidence type="ECO:0000313" key="4">
    <source>
        <dbReference type="EMBL" id="TFY67019.1"/>
    </source>
</evidence>
<dbReference type="Gene3D" id="3.40.50.720">
    <property type="entry name" value="NAD(P)-binding Rossmann-like Domain"/>
    <property type="match status" value="1"/>
</dbReference>
<dbReference type="EMBL" id="SEOQ01000202">
    <property type="protein sequence ID" value="TFY67019.1"/>
    <property type="molecule type" value="Genomic_DNA"/>
</dbReference>
<dbReference type="PANTHER" id="PTHR14097">
    <property type="entry name" value="OXIDOREDUCTASE HTATIP2"/>
    <property type="match status" value="1"/>
</dbReference>
<organism evidence="4 5">
    <name type="scientific">Dentipellis fragilis</name>
    <dbReference type="NCBI Taxonomy" id="205917"/>
    <lineage>
        <taxon>Eukaryota</taxon>
        <taxon>Fungi</taxon>
        <taxon>Dikarya</taxon>
        <taxon>Basidiomycota</taxon>
        <taxon>Agaricomycotina</taxon>
        <taxon>Agaricomycetes</taxon>
        <taxon>Russulales</taxon>
        <taxon>Hericiaceae</taxon>
        <taxon>Dentipellis</taxon>
    </lineage>
</organism>
<accession>A0A4Y9Z0V6</accession>
<evidence type="ECO:0000259" key="3">
    <source>
        <dbReference type="Pfam" id="PF13460"/>
    </source>
</evidence>
<gene>
    <name evidence="4" type="ORF">EVG20_g4089</name>
</gene>
<reference evidence="4 5" key="1">
    <citation type="submission" date="2019-02" db="EMBL/GenBank/DDBJ databases">
        <title>Genome sequencing of the rare red list fungi Dentipellis fragilis.</title>
        <authorList>
            <person name="Buettner E."/>
            <person name="Kellner H."/>
        </authorList>
    </citation>
    <scope>NUCLEOTIDE SEQUENCE [LARGE SCALE GENOMIC DNA]</scope>
    <source>
        <strain evidence="4 5">DSM 105465</strain>
    </source>
</reference>
<comment type="caution">
    <text evidence="4">The sequence shown here is derived from an EMBL/GenBank/DDBJ whole genome shotgun (WGS) entry which is preliminary data.</text>
</comment>
<keyword evidence="5" id="KW-1185">Reference proteome</keyword>
<evidence type="ECO:0000256" key="1">
    <source>
        <dbReference type="ARBA" id="ARBA00004450"/>
    </source>
</evidence>
<evidence type="ECO:0000313" key="5">
    <source>
        <dbReference type="Proteomes" id="UP000298327"/>
    </source>
</evidence>
<comment type="subcellular location">
    <subcellularLocation>
        <location evidence="1">Mitochondrion outer membrane</location>
        <topology evidence="1">Peripheral membrane protein</topology>
    </subcellularLocation>
</comment>
<protein>
    <recommendedName>
        <fullName evidence="3">NAD(P)-binding domain-containing protein</fullName>
    </recommendedName>
</protein>
<dbReference type="STRING" id="205917.A0A4Y9Z0V6"/>
<dbReference type="OrthoDB" id="430436at2759"/>
<name>A0A4Y9Z0V6_9AGAM</name>
<feature type="domain" description="NAD(P)-binding" evidence="3">
    <location>
        <begin position="12"/>
        <end position="179"/>
    </location>
</feature>
<dbReference type="GO" id="GO:0005741">
    <property type="term" value="C:mitochondrial outer membrane"/>
    <property type="evidence" value="ECO:0007669"/>
    <property type="project" value="UniProtKB-SubCell"/>
</dbReference>
<dbReference type="AlphaFoldDB" id="A0A4Y9Z0V6"/>
<dbReference type="InterPro" id="IPR036291">
    <property type="entry name" value="NAD(P)-bd_dom_sf"/>
</dbReference>
<dbReference type="GO" id="GO:0051170">
    <property type="term" value="P:import into nucleus"/>
    <property type="evidence" value="ECO:0007669"/>
    <property type="project" value="TreeGrafter"/>
</dbReference>
<proteinExistence type="inferred from homology"/>
<dbReference type="InterPro" id="IPR016040">
    <property type="entry name" value="NAD(P)-bd_dom"/>
</dbReference>
<dbReference type="PANTHER" id="PTHR14097:SF7">
    <property type="entry name" value="OXIDOREDUCTASE HTATIP2"/>
    <property type="match status" value="1"/>
</dbReference>
<comment type="similarity">
    <text evidence="2">Belongs to the FMP52 family.</text>
</comment>
<dbReference type="Proteomes" id="UP000298327">
    <property type="component" value="Unassembled WGS sequence"/>
</dbReference>
<dbReference type="Pfam" id="PF13460">
    <property type="entry name" value="NAD_binding_10"/>
    <property type="match status" value="1"/>
</dbReference>
<dbReference type="SUPFAM" id="SSF51735">
    <property type="entry name" value="NAD(P)-binding Rossmann-fold domains"/>
    <property type="match status" value="1"/>
</dbReference>
<sequence length="251" mass="26932">MASAAKSALLVGATGAVGKHLLQELLISPQFNRVGEFGRRVTAPEQLAGLDDAQKAKLQQKAIDFEKIEQEGLKDGKWDVVFITLGTTAKKAGSSANFEKIDREYVINAAKAAQSADPDHLQRLVYLSSVGSNPNSSSLYTRSKGLTERGLAALGYSDTVIFRPAFLMNAERSESRLLEDLAIPVASFLSRFSSNLGIDVARLAKSIRIAGQLGSEKLPPQVQAEKRESPSGKPYVAINNSGALKLAEMDA</sequence>